<comment type="similarity">
    <text evidence="7">Belongs to the chloroperoxidase family.</text>
</comment>
<reference evidence="10 11" key="1">
    <citation type="journal article" date="2018" name="IMA Fungus">
        <title>IMA Genome-F 9: Draft genome sequence of Annulohypoxylon stygium, Aspergillus mulundensis, Berkeleyomyces basicola (syn. Thielaviopsis basicola), Ceratocystis smalleyi, two Cercospora beticola strains, Coleophoma cylindrospora, Fusarium fracticaudum, Phialophora cf. hyalina, and Morchella septimelata.</title>
        <authorList>
            <person name="Wingfield B.D."/>
            <person name="Bills G.F."/>
            <person name="Dong Y."/>
            <person name="Huang W."/>
            <person name="Nel W.J."/>
            <person name="Swalarsk-Parry B.S."/>
            <person name="Vaghefi N."/>
            <person name="Wilken P.M."/>
            <person name="An Z."/>
            <person name="de Beer Z.W."/>
            <person name="De Vos L."/>
            <person name="Chen L."/>
            <person name="Duong T.A."/>
            <person name="Gao Y."/>
            <person name="Hammerbacher A."/>
            <person name="Kikkert J.R."/>
            <person name="Li Y."/>
            <person name="Li H."/>
            <person name="Li K."/>
            <person name="Li Q."/>
            <person name="Liu X."/>
            <person name="Ma X."/>
            <person name="Naidoo K."/>
            <person name="Pethybridge S.J."/>
            <person name="Sun J."/>
            <person name="Steenkamp E.T."/>
            <person name="van der Nest M.A."/>
            <person name="van Wyk S."/>
            <person name="Wingfield M.J."/>
            <person name="Xiong C."/>
            <person name="Yue Q."/>
            <person name="Zhang X."/>
        </authorList>
    </citation>
    <scope>NUCLEOTIDE SEQUENCE [LARGE SCALE GENOMIC DNA]</scope>
    <source>
        <strain evidence="10 11">BP6252</strain>
    </source>
</reference>
<feature type="domain" description="Heme haloperoxidase family profile" evidence="9">
    <location>
        <begin position="20"/>
        <end position="227"/>
    </location>
</feature>
<evidence type="ECO:0000256" key="6">
    <source>
        <dbReference type="ARBA" id="ARBA00023004"/>
    </source>
</evidence>
<dbReference type="Gene3D" id="1.10.489.10">
    <property type="entry name" value="Chloroperoxidase-like"/>
    <property type="match status" value="1"/>
</dbReference>
<dbReference type="SUPFAM" id="SSF47571">
    <property type="entry name" value="Cloroperoxidase"/>
    <property type="match status" value="1"/>
</dbReference>
<evidence type="ECO:0000259" key="9">
    <source>
        <dbReference type="PROSITE" id="PS51405"/>
    </source>
</evidence>
<accession>A0A3D8R1M9</accession>
<dbReference type="Pfam" id="PF01328">
    <property type="entry name" value="Peroxidase_2"/>
    <property type="match status" value="1"/>
</dbReference>
<dbReference type="PANTHER" id="PTHR33577:SF7">
    <property type="entry name" value="HEME HALOPEROXIDASE FAMILY PROFILE DOMAIN-CONTAINING PROTEIN"/>
    <property type="match status" value="1"/>
</dbReference>
<keyword evidence="8" id="KW-0732">Signal</keyword>
<protein>
    <recommendedName>
        <fullName evidence="9">Heme haloperoxidase family profile domain-containing protein</fullName>
    </recommendedName>
</protein>
<keyword evidence="3" id="KW-0349">Heme</keyword>
<keyword evidence="6" id="KW-0408">Iron</keyword>
<dbReference type="OrthoDB" id="407298at2759"/>
<dbReference type="PROSITE" id="PS51405">
    <property type="entry name" value="HEME_HALOPEROXIDASE"/>
    <property type="match status" value="1"/>
</dbReference>
<evidence type="ECO:0000256" key="1">
    <source>
        <dbReference type="ARBA" id="ARBA00001970"/>
    </source>
</evidence>
<feature type="chain" id="PRO_5017751167" description="Heme haloperoxidase family profile domain-containing protein" evidence="8">
    <location>
        <begin position="18"/>
        <end position="260"/>
    </location>
</feature>
<dbReference type="GO" id="GO:0046872">
    <property type="term" value="F:metal ion binding"/>
    <property type="evidence" value="ECO:0007669"/>
    <property type="project" value="UniProtKB-KW"/>
</dbReference>
<dbReference type="InterPro" id="IPR036851">
    <property type="entry name" value="Chloroperoxidase-like_sf"/>
</dbReference>
<keyword evidence="4" id="KW-0479">Metal-binding</keyword>
<sequence>MKLTILSTALTVTSVYAQGSATEWAAAGPDDFRGPCPMMNTLANHGFLPHDGRNITKANAIHALGAGLNFDATLAGIMWDQAIIANPEPNATFFTLDNLNRHNVLEHDGSMSRSDAFFGNNHVFNQTIFDTTKVFWTDAILTPNQLANGKIARQLASKATNPNYTFTSTTEAFSLGEVAAPVIVFGDLPSATVNRSLVEFFFENERLPVELGWTAKADPITLTAISRISAIIGNATSLLTPVAPIAPIAAAKRRDLHFGF</sequence>
<evidence type="ECO:0000256" key="2">
    <source>
        <dbReference type="ARBA" id="ARBA00022559"/>
    </source>
</evidence>
<keyword evidence="2" id="KW-0575">Peroxidase</keyword>
<evidence type="ECO:0000256" key="4">
    <source>
        <dbReference type="ARBA" id="ARBA00022723"/>
    </source>
</evidence>
<evidence type="ECO:0000313" key="11">
    <source>
        <dbReference type="Proteomes" id="UP000256645"/>
    </source>
</evidence>
<evidence type="ECO:0000256" key="5">
    <source>
        <dbReference type="ARBA" id="ARBA00023002"/>
    </source>
</evidence>
<keyword evidence="11" id="KW-1185">Reference proteome</keyword>
<evidence type="ECO:0000313" key="10">
    <source>
        <dbReference type="EMBL" id="RDW67850.1"/>
    </source>
</evidence>
<evidence type="ECO:0000256" key="3">
    <source>
        <dbReference type="ARBA" id="ARBA00022617"/>
    </source>
</evidence>
<feature type="signal peptide" evidence="8">
    <location>
        <begin position="1"/>
        <end position="17"/>
    </location>
</feature>
<gene>
    <name evidence="10" type="ORF">BP6252_09246</name>
</gene>
<evidence type="ECO:0000256" key="7">
    <source>
        <dbReference type="ARBA" id="ARBA00025795"/>
    </source>
</evidence>
<organism evidence="10 11">
    <name type="scientific">Coleophoma cylindrospora</name>
    <dbReference type="NCBI Taxonomy" id="1849047"/>
    <lineage>
        <taxon>Eukaryota</taxon>
        <taxon>Fungi</taxon>
        <taxon>Dikarya</taxon>
        <taxon>Ascomycota</taxon>
        <taxon>Pezizomycotina</taxon>
        <taxon>Leotiomycetes</taxon>
        <taxon>Helotiales</taxon>
        <taxon>Dermateaceae</taxon>
        <taxon>Coleophoma</taxon>
    </lineage>
</organism>
<dbReference type="GO" id="GO:0004601">
    <property type="term" value="F:peroxidase activity"/>
    <property type="evidence" value="ECO:0007669"/>
    <property type="project" value="UniProtKB-KW"/>
</dbReference>
<comment type="caution">
    <text evidence="10">The sequence shown here is derived from an EMBL/GenBank/DDBJ whole genome shotgun (WGS) entry which is preliminary data.</text>
</comment>
<keyword evidence="5" id="KW-0560">Oxidoreductase</keyword>
<dbReference type="InterPro" id="IPR000028">
    <property type="entry name" value="Chloroperoxidase"/>
</dbReference>
<dbReference type="PANTHER" id="PTHR33577">
    <property type="entry name" value="STERIGMATOCYSTIN BIOSYNTHESIS PEROXIDASE STCC-RELATED"/>
    <property type="match status" value="1"/>
</dbReference>
<proteinExistence type="inferred from homology"/>
<dbReference type="Proteomes" id="UP000256645">
    <property type="component" value="Unassembled WGS sequence"/>
</dbReference>
<name>A0A3D8R1M9_9HELO</name>
<dbReference type="AlphaFoldDB" id="A0A3D8R1M9"/>
<dbReference type="STRING" id="1849047.A0A3D8R1M9"/>
<evidence type="ECO:0000256" key="8">
    <source>
        <dbReference type="SAM" id="SignalP"/>
    </source>
</evidence>
<comment type="cofactor">
    <cofactor evidence="1">
        <name>heme b</name>
        <dbReference type="ChEBI" id="CHEBI:60344"/>
    </cofactor>
</comment>
<dbReference type="EMBL" id="PDLM01000010">
    <property type="protein sequence ID" value="RDW67850.1"/>
    <property type="molecule type" value="Genomic_DNA"/>
</dbReference>